<reference evidence="2 3" key="1">
    <citation type="submission" date="2021-02" db="EMBL/GenBank/DDBJ databases">
        <title>Porcisia hertigi Genome sequencing and assembly.</title>
        <authorList>
            <person name="Almutairi H."/>
            <person name="Gatherer D."/>
        </authorList>
    </citation>
    <scope>NUCLEOTIDE SEQUENCE [LARGE SCALE GENOMIC DNA]</scope>
    <source>
        <strain evidence="2 3">C119</strain>
    </source>
</reference>
<name>A0A836HV57_9TRYP</name>
<evidence type="ECO:0000313" key="3">
    <source>
        <dbReference type="Proteomes" id="UP000674318"/>
    </source>
</evidence>
<dbReference type="GeneID" id="94291915"/>
<feature type="compositionally biased region" description="Basic residues" evidence="1">
    <location>
        <begin position="206"/>
        <end position="215"/>
    </location>
</feature>
<dbReference type="RefSeq" id="XP_067757544.1">
    <property type="nucleotide sequence ID" value="XM_067901838.1"/>
</dbReference>
<feature type="compositionally biased region" description="Low complexity" evidence="1">
    <location>
        <begin position="478"/>
        <end position="488"/>
    </location>
</feature>
<dbReference type="OrthoDB" id="273742at2759"/>
<keyword evidence="3" id="KW-1185">Reference proteome</keyword>
<feature type="compositionally biased region" description="Polar residues" evidence="1">
    <location>
        <begin position="300"/>
        <end position="329"/>
    </location>
</feature>
<evidence type="ECO:0000256" key="1">
    <source>
        <dbReference type="SAM" id="MobiDB-lite"/>
    </source>
</evidence>
<evidence type="ECO:0000313" key="2">
    <source>
        <dbReference type="EMBL" id="KAG5506382.1"/>
    </source>
</evidence>
<comment type="caution">
    <text evidence="2">The sequence shown here is derived from an EMBL/GenBank/DDBJ whole genome shotgun (WGS) entry which is preliminary data.</text>
</comment>
<feature type="compositionally biased region" description="Low complexity" evidence="1">
    <location>
        <begin position="532"/>
        <end position="545"/>
    </location>
</feature>
<dbReference type="AlphaFoldDB" id="A0A836HV57"/>
<feature type="region of interest" description="Disordered" evidence="1">
    <location>
        <begin position="557"/>
        <end position="598"/>
    </location>
</feature>
<proteinExistence type="predicted"/>
<sequence>MKCVLVVHSGQERIRRSCELPHGVCTKKQLRAFVQSQDLRLNSVDFTFTVSLVRAASDSGEKAEKVALGKDSDVLHLFQKAEMKQSTHLLTFEVTIDGSASKPKDLDSLLSAEYAADKDLVTLHIYSPSASSSCEDDPKYQEKMFIIPTRFVLANLVRAVEDTLSISPTKHGMKLVLYTMPQQRGGKGVEITDDAAALQLLRHHASQRTKLRLTHATRAPTPKPPSQSHSRRASQQQFAASRVMSPPPPTPAQSPAPSLSGAGARNPKPHPPPLSNLTDGPLSPSSGKPPQSPPVQKGVTSPSLSSQEGGTPLSSAQEAAPSPSDSTETPYHVFLRQPSALSTKYEVPVQVRAPESESAAASALTSHWHEFCFVYTKKEMQLWRRFAVECEAATGVATATLLPVLSSDPSVCLGSDSVLREWLALAKESQQPLRVLLSLRRPAPPTFAKGEAPVASTPAPPIVLPDKALAGSDATAVSAVDSDSAPVSETRCRPNGASTAQSGDAESLPEPGANATLSPLPPINGESTGQTRSMQRSLSSLQRSSLSSLKGVSSSLAPLAESPTTADSAVSSTRQDLLSPKSASSSSSSAKVAHGTVLQASSPDMAEVKEPPLVMRTAAGPSIATVTAARLSCVCEANGGDSPSVRVQILVRWGTQQRMVLCRLRESTALEDLRRAILGAFCGSVTGPDGTTPLSMELIYVADGRLLCVPLDTGVRLLDLRTALLVDSAEVSITAPATPPSPQRMQEVNDEEKGGDVRQASAMVLQMLANAIDKHSSLPLPATSADIGDFLRAELGKQAAVEPFRKFLDFAVSTPLNDATSNPGADASSGRHFLPWISSVLARMEAPSAATEVAEEVTSLLLRSRLCDSDFLLDQLAVSARVVGEEGVGAGDAVPSTTLRPSLAALWTAAGFATPQGTSTSAWNPFCATHVGSTSGWKAAYAAAPAAVLDLLAAGSMDGLWTFTHHHDPQVDRVWQRSLEKAHRECCESISPRDLEHYFKAGDSPDGGSTRHHRRVILSCVGALLAPSSAAICDYAEWLSQRFRGKVATVLYTNMLDYDGSSHLTAFAVSQVSWTLLHPHLCGRTAAASSPTILERLHVWALLATQRVCQQRRMHFPPCPLLHVHTAAPVPFVGSGIPASVSGGKIEPRTPKSPSAPHGGVSVTETPSAPPGRLPDPEDNASHPDAHPPANRKVRYTIKYNFDSLRSRLKKK</sequence>
<dbReference type="KEGG" id="phet:94291915"/>
<feature type="compositionally biased region" description="Low complexity" evidence="1">
    <location>
        <begin position="233"/>
        <end position="242"/>
    </location>
</feature>
<feature type="region of interest" description="Disordered" evidence="1">
    <location>
        <begin position="206"/>
        <end position="330"/>
    </location>
</feature>
<dbReference type="EMBL" id="JAFJZO010000020">
    <property type="protein sequence ID" value="KAG5506382.1"/>
    <property type="molecule type" value="Genomic_DNA"/>
</dbReference>
<feature type="region of interest" description="Disordered" evidence="1">
    <location>
        <begin position="1141"/>
        <end position="1195"/>
    </location>
</feature>
<feature type="compositionally biased region" description="Low complexity" evidence="1">
    <location>
        <begin position="283"/>
        <end position="299"/>
    </location>
</feature>
<protein>
    <submittedName>
        <fullName evidence="2">Uncharacterized protein</fullName>
    </submittedName>
</protein>
<feature type="compositionally biased region" description="Pro residues" evidence="1">
    <location>
        <begin position="245"/>
        <end position="254"/>
    </location>
</feature>
<dbReference type="PANTHER" id="PTHR24216">
    <property type="entry name" value="PAXILLIN-RELATED"/>
    <property type="match status" value="1"/>
</dbReference>
<feature type="region of interest" description="Disordered" evidence="1">
    <location>
        <begin position="478"/>
        <end position="545"/>
    </location>
</feature>
<dbReference type="Proteomes" id="UP000674318">
    <property type="component" value="Unassembled WGS sequence"/>
</dbReference>
<feature type="compositionally biased region" description="Polar residues" evidence="1">
    <location>
        <begin position="562"/>
        <end position="576"/>
    </location>
</feature>
<organism evidence="2 3">
    <name type="scientific">Porcisia hertigi</name>
    <dbReference type="NCBI Taxonomy" id="2761500"/>
    <lineage>
        <taxon>Eukaryota</taxon>
        <taxon>Discoba</taxon>
        <taxon>Euglenozoa</taxon>
        <taxon>Kinetoplastea</taxon>
        <taxon>Metakinetoplastina</taxon>
        <taxon>Trypanosomatida</taxon>
        <taxon>Trypanosomatidae</taxon>
        <taxon>Leishmaniinae</taxon>
        <taxon>Porcisia</taxon>
    </lineage>
</organism>
<accession>A0A836HV57</accession>
<gene>
    <name evidence="2" type="ORF">JKF63_05885</name>
</gene>
<dbReference type="PANTHER" id="PTHR24216:SF65">
    <property type="entry name" value="PAXILLIN-LIKE PROTEIN 1"/>
    <property type="match status" value="1"/>
</dbReference>